<reference evidence="2" key="1">
    <citation type="submission" date="2021-04" db="EMBL/GenBank/DDBJ databases">
        <title>Genomic sequence of Actinosynnema pretiosum subsp. pretiosum ATCC 31280 (C-14919).</title>
        <authorList>
            <person name="Bai L."/>
            <person name="Wang X."/>
            <person name="Xiao Y."/>
        </authorList>
    </citation>
    <scope>NUCLEOTIDE SEQUENCE</scope>
    <source>
        <strain evidence="2">ATCC 31280</strain>
    </source>
</reference>
<dbReference type="GO" id="GO:0005506">
    <property type="term" value="F:iron ion binding"/>
    <property type="evidence" value="ECO:0007669"/>
    <property type="project" value="InterPro"/>
</dbReference>
<comment type="similarity">
    <text evidence="1">Belongs to the cytochrome P450 family.</text>
</comment>
<name>A0AA45L8M4_9PSEU</name>
<organism evidence="2 3">
    <name type="scientific">Actinosynnema pretiosum subsp. pretiosum</name>
    <dbReference type="NCBI Taxonomy" id="103721"/>
    <lineage>
        <taxon>Bacteria</taxon>
        <taxon>Bacillati</taxon>
        <taxon>Actinomycetota</taxon>
        <taxon>Actinomycetes</taxon>
        <taxon>Pseudonocardiales</taxon>
        <taxon>Pseudonocardiaceae</taxon>
        <taxon>Actinosynnema</taxon>
    </lineage>
</organism>
<dbReference type="PANTHER" id="PTHR46696:SF1">
    <property type="entry name" value="CYTOCHROME P450 YJIB-RELATED"/>
    <property type="match status" value="1"/>
</dbReference>
<gene>
    <name evidence="2" type="ORF">KCV87_06000</name>
</gene>
<accession>A0AA45L8M4</accession>
<evidence type="ECO:0000313" key="2">
    <source>
        <dbReference type="EMBL" id="QUF05649.1"/>
    </source>
</evidence>
<dbReference type="SUPFAM" id="SSF48264">
    <property type="entry name" value="Cytochrome P450"/>
    <property type="match status" value="1"/>
</dbReference>
<dbReference type="Proteomes" id="UP000677152">
    <property type="component" value="Chromosome"/>
</dbReference>
<dbReference type="InterPro" id="IPR036396">
    <property type="entry name" value="Cyt_P450_sf"/>
</dbReference>
<dbReference type="PANTHER" id="PTHR46696">
    <property type="entry name" value="P450, PUTATIVE (EUROFUNG)-RELATED"/>
    <property type="match status" value="1"/>
</dbReference>
<dbReference type="GO" id="GO:0004497">
    <property type="term" value="F:monooxygenase activity"/>
    <property type="evidence" value="ECO:0007669"/>
    <property type="project" value="InterPro"/>
</dbReference>
<sequence length="104" mass="11955">MTTVEPRPYPFSQPERLDSEPLFSALRAEPRLRPVPSPPGNILGMAPPDHTRLRRLVAKTFTVRRVERLRPRAQEIADGLVAAMRAGERPLTWWRTSRCRCRSP</sequence>
<dbReference type="GO" id="GO:0016705">
    <property type="term" value="F:oxidoreductase activity, acting on paired donors, with incorporation or reduction of molecular oxygen"/>
    <property type="evidence" value="ECO:0007669"/>
    <property type="project" value="InterPro"/>
</dbReference>
<dbReference type="EMBL" id="CP073249">
    <property type="protein sequence ID" value="QUF05649.1"/>
    <property type="molecule type" value="Genomic_DNA"/>
</dbReference>
<dbReference type="GO" id="GO:0020037">
    <property type="term" value="F:heme binding"/>
    <property type="evidence" value="ECO:0007669"/>
    <property type="project" value="InterPro"/>
</dbReference>
<protein>
    <recommendedName>
        <fullName evidence="4">Cytochrome P450 hydroxylase</fullName>
    </recommendedName>
</protein>
<dbReference type="Gene3D" id="1.10.630.10">
    <property type="entry name" value="Cytochrome P450"/>
    <property type="match status" value="1"/>
</dbReference>
<evidence type="ECO:0008006" key="4">
    <source>
        <dbReference type="Google" id="ProtNLM"/>
    </source>
</evidence>
<evidence type="ECO:0000256" key="1">
    <source>
        <dbReference type="ARBA" id="ARBA00010617"/>
    </source>
</evidence>
<proteinExistence type="inferred from homology"/>
<evidence type="ECO:0000313" key="3">
    <source>
        <dbReference type="Proteomes" id="UP000677152"/>
    </source>
</evidence>
<dbReference type="AlphaFoldDB" id="A0AA45L8M4"/>